<keyword evidence="5" id="KW-1185">Reference proteome</keyword>
<dbReference type="PROSITE" id="PS50012">
    <property type="entry name" value="RCC1_3"/>
    <property type="match status" value="8"/>
</dbReference>
<dbReference type="Pfam" id="PF25390">
    <property type="entry name" value="WD40_RLD"/>
    <property type="match status" value="1"/>
</dbReference>
<feature type="signal peptide" evidence="2">
    <location>
        <begin position="1"/>
        <end position="25"/>
    </location>
</feature>
<geneLocation type="plasmid" evidence="4 5">
    <name>pDESACI.01</name>
</geneLocation>
<dbReference type="PANTHER" id="PTHR22870">
    <property type="entry name" value="REGULATOR OF CHROMOSOME CONDENSATION"/>
    <property type="match status" value="1"/>
</dbReference>
<proteinExistence type="predicted"/>
<evidence type="ECO:0000259" key="3">
    <source>
        <dbReference type="Pfam" id="PF25390"/>
    </source>
</evidence>
<keyword evidence="1" id="KW-0677">Repeat</keyword>
<evidence type="ECO:0000313" key="5">
    <source>
        <dbReference type="Proteomes" id="UP000002892"/>
    </source>
</evidence>
<accession>I4DCP7</accession>
<evidence type="ECO:0000313" key="4">
    <source>
        <dbReference type="EMBL" id="AFM43571.1"/>
    </source>
</evidence>
<dbReference type="SUPFAM" id="SSF50985">
    <property type="entry name" value="RCC1/BLIP-II"/>
    <property type="match status" value="2"/>
</dbReference>
<name>I4DCP7_DESAJ</name>
<evidence type="ECO:0000256" key="2">
    <source>
        <dbReference type="SAM" id="SignalP"/>
    </source>
</evidence>
<dbReference type="EMBL" id="CP003640">
    <property type="protein sequence ID" value="AFM43571.1"/>
    <property type="molecule type" value="Genomic_DNA"/>
</dbReference>
<dbReference type="PRINTS" id="PR00633">
    <property type="entry name" value="RCCNDNSATION"/>
</dbReference>
<dbReference type="Gene3D" id="2.130.10.30">
    <property type="entry name" value="Regulator of chromosome condensation 1/beta-lactamase-inhibitor protein II"/>
    <property type="match status" value="4"/>
</dbReference>
<dbReference type="Proteomes" id="UP000002892">
    <property type="component" value="Plasmid pDESACI.01"/>
</dbReference>
<keyword evidence="4" id="KW-0614">Plasmid</keyword>
<protein>
    <submittedName>
        <fullName evidence="4">RCC1 domain-containing protein, alpha-tubulin suppressor</fullName>
    </submittedName>
</protein>
<dbReference type="HOGENOM" id="CLU_235609_0_0_9"/>
<evidence type="ECO:0000256" key="1">
    <source>
        <dbReference type="ARBA" id="ARBA00022737"/>
    </source>
</evidence>
<gene>
    <name evidence="4" type="ordered locus">Desaci_4745</name>
</gene>
<dbReference type="InterPro" id="IPR058923">
    <property type="entry name" value="RCC1-like_dom"/>
</dbReference>
<dbReference type="InterPro" id="IPR000408">
    <property type="entry name" value="Reg_chr_condens"/>
</dbReference>
<feature type="chain" id="PRO_5003688402" evidence="2">
    <location>
        <begin position="26"/>
        <end position="1910"/>
    </location>
</feature>
<dbReference type="OrthoDB" id="27389at2"/>
<feature type="domain" description="RCC1-like" evidence="3">
    <location>
        <begin position="333"/>
        <end position="621"/>
    </location>
</feature>
<dbReference type="PANTHER" id="PTHR22870:SF408">
    <property type="entry name" value="OS09G0560450 PROTEIN"/>
    <property type="match status" value="1"/>
</dbReference>
<dbReference type="InterPro" id="IPR009091">
    <property type="entry name" value="RCC1/BLIP-II"/>
</dbReference>
<keyword evidence="2" id="KW-0732">Signal</keyword>
<dbReference type="Pfam" id="PF00415">
    <property type="entry name" value="RCC1"/>
    <property type="match status" value="1"/>
</dbReference>
<dbReference type="RefSeq" id="WP_014825083.1">
    <property type="nucleotide sequence ID" value="NC_018066.1"/>
</dbReference>
<reference evidence="5" key="1">
    <citation type="journal article" date="2012" name="J. Bacteriol.">
        <title>Complete genome sequences of Desulfosporosinus orientis DSM765T, Desulfosporosinus youngiae DSM17734T, Desulfosporosinus meridiei DSM13257T, and Desulfosporosinus acidiphilus DSM22704T.</title>
        <authorList>
            <person name="Pester M."/>
            <person name="Brambilla E."/>
            <person name="Alazard D."/>
            <person name="Rattei T."/>
            <person name="Weinmaier T."/>
            <person name="Han J."/>
            <person name="Lucas S."/>
            <person name="Lapidus A."/>
            <person name="Cheng J.F."/>
            <person name="Goodwin L."/>
            <person name="Pitluck S."/>
            <person name="Peters L."/>
            <person name="Ovchinnikova G."/>
            <person name="Teshima H."/>
            <person name="Detter J.C."/>
            <person name="Han C.S."/>
            <person name="Tapia R."/>
            <person name="Land M.L."/>
            <person name="Hauser L."/>
            <person name="Kyrpides N.C."/>
            <person name="Ivanova N.N."/>
            <person name="Pagani I."/>
            <person name="Huntmann M."/>
            <person name="Wei C.L."/>
            <person name="Davenport K.W."/>
            <person name="Daligault H."/>
            <person name="Chain P.S."/>
            <person name="Chen A."/>
            <person name="Mavromatis K."/>
            <person name="Markowitz V."/>
            <person name="Szeto E."/>
            <person name="Mikhailova N."/>
            <person name="Pati A."/>
            <person name="Wagner M."/>
            <person name="Woyke T."/>
            <person name="Ollivier B."/>
            <person name="Klenk H.P."/>
            <person name="Spring S."/>
            <person name="Loy A."/>
        </authorList>
    </citation>
    <scope>NUCLEOTIDE SEQUENCE [LARGE SCALE GENOMIC DNA]</scope>
    <source>
        <strain evidence="5">DSM 22704 / JCM 16185 / SJ4</strain>
    </source>
</reference>
<sequence length="1910" mass="200639">MLKRLSIIFSSIVILFLFACSAVYADTIFGASGDVPDVGSNYTVVPIDGLAQANQAVNQMVTALNNGEHIIIAGGTGGSVTSSMIQSVMSQVKPNGGSITVVAGIASDQTYTMMQQYTSKQTVSVPGNGTGNQTPNSNASTYGYASQPGGSWTGTSITAYNYGQTLLTSTAPGNTTGGLLNYKFPTVPVYVAPPPFFPPRPSIVGSVSSHDAYPGQVLTLKATLGSATTSGRAVDNMGNTVQITSTGNFSYTVPSNMKIGDTITFTFYASNQWIDNIMGNTDYTFVENNMTVTATANPKTLAPTEWTSLSANTTGFSNKVTALAQPVQIDATKSTIAAGSGHTLAVRSDSTVWSAGSNTFGQLGNNSTANSSTPVQVSGLSSIVGVSAGDSTSMALRSDGIVFVWGRGTEGQLGNGTYSNSSTPVQVPGLSNIVSISCGGYHCMALRKDGAVFVWGYGYNGELGNNTYSCSATPLQVQNLPKITCIGAGAYHCLAVAYDGTCWSWGYNNYGQLGDGTTTNRSIPVQVIGITNAKFVSGGMYHSVLQSTDGSFYGWGWNAYGQLGKGDNGDSYVPAGMVGWSGQSIVACGYSTTIIGNDNTVYSTGYGGDGQLGNGTNNTSYTFVSTGLINTLRIASGPYDCRTVLAITADYSAHVWGQNAYGQYGDMNTVNSNTPTDYASTKNIAKALSVNQQNDQYSMLLKSDGSVWAWGNNGEYQLGIAGSNGTDIWTPTEVTTGMVDIAMPGGGYTYNTYGVKSDGTVWAWGQCSEIYVGWGRNQTFEGEGPPVQVTALNNIASISTGNGALYFVKKDGTVCDINGNVIPGTANIIKASTSLYGMVTMLKSDGTVWSYGTDSSGNGGLGGASPTSNAVQIPGLSGIIDIADNSNNVLALKSDGTVYHWGGIWDTIHGVEVYGSSTPSLVSGLSNIKYLYIGEWTLYAIDGNGNGWRWGWFTDSSGHASLTYPPVSTSTILPYGIYALNSSSYTTIPNNIFKLCENVNGELSFIPTNGTIASVNLFANNSITYSIGSTSSYTPITINFTPSDYSYPQSNSWTASLQIPINAPINSQVIVNVTSQSPWLNTSDSKHQSVSTSIVLNIKNTIKLSNASTSATHVSPGQTITVSTASTGYALGVVAYGTNPSNPSNPIAFNMNANTAVATIPKDNTWWVNFTIPSNAPTGAYTIWLVGYNNVFINQPNSVPLYLNVTVGSPPLEITSVSATDPVWSHRSNLNLINATDLSTFSTWNSSDGWQSVGVQQSDGFWQVPRVSRSGNTNSEILMSNQYSVTAGQTYTESFLYKTDGTDNSDIQIVFWTGPRWVAVPATVTNLGNGIKQATASFTINSGETTLRALDTLPPSGNWNNISFANGQLYLSNQNIVTVYATTSGSTDHINISVSGQAQTNGVINPYSIALPNMLSSNKTNWYITYQVPDNVPDGSPLTFALTAVSPSGVSYGPVYTAVTVARHLDVFGHVSTQTASPGQVVPIDATTNGYASSVTVQDNFSSSSVSLNPIGSITSAGNMWTGSYTIPPSARIGQSITLTYTPKDVNNGTAFTGNPDQKTILVVNNPQIISTTFNQTYPYAGATTGAPTGTVDAIVLTSGWINSLNVSWDTSYSIPATSYIDIDSKGTRQWTIKGLTVPANADVSNVIPTYLNIRAQTPYIEQSTGGYQTVTGTATLPIANTIVTTAQQLANPVINVSAGPATVTITVKTTGYATQAWAKTISGTTIQVGSTVTGTIPYSNTFTGTYTVPQGTPSQIFEIPVWATNTTAFVNQPQSNLDYIDLNIGGLPSIFSASLNPYTINLPATEADRTITLYTQTTGQVSGVQVSLSVNGGPSVILPSGTMAATSGSAPGLVNWQGSYVVDPSTPDQTQLTFTFQAKDSGGNPSGPTITPHYVTVFHAKPPIVVITH</sequence>
<organism evidence="4 5">
    <name type="scientific">Desulfosporosinus acidiphilus (strain DSM 22704 / JCM 16185 / SJ4)</name>
    <dbReference type="NCBI Taxonomy" id="646529"/>
    <lineage>
        <taxon>Bacteria</taxon>
        <taxon>Bacillati</taxon>
        <taxon>Bacillota</taxon>
        <taxon>Clostridia</taxon>
        <taxon>Eubacteriales</taxon>
        <taxon>Desulfitobacteriaceae</taxon>
        <taxon>Desulfosporosinus</taxon>
    </lineage>
</organism>
<dbReference type="KEGG" id="dai:Desaci_4745"/>
<dbReference type="PROSITE" id="PS51257">
    <property type="entry name" value="PROKAR_LIPOPROTEIN"/>
    <property type="match status" value="1"/>
</dbReference>
<dbReference type="InterPro" id="IPR051210">
    <property type="entry name" value="Ub_ligase/GEF_domain"/>
</dbReference>